<gene>
    <name evidence="2" type="ORF">FCM35_KLT16127</name>
</gene>
<reference evidence="2" key="1">
    <citation type="submission" date="2020-01" db="EMBL/GenBank/DDBJ databases">
        <title>Genome sequence of Kobresia littledalei, the first chromosome-level genome in the family Cyperaceae.</title>
        <authorList>
            <person name="Qu G."/>
        </authorList>
    </citation>
    <scope>NUCLEOTIDE SEQUENCE</scope>
    <source>
        <strain evidence="2">C.B.Clarke</strain>
        <tissue evidence="2">Leaf</tissue>
    </source>
</reference>
<feature type="region of interest" description="Disordered" evidence="1">
    <location>
        <begin position="1"/>
        <end position="85"/>
    </location>
</feature>
<proteinExistence type="predicted"/>
<evidence type="ECO:0000256" key="1">
    <source>
        <dbReference type="SAM" id="MobiDB-lite"/>
    </source>
</evidence>
<evidence type="ECO:0000313" key="2">
    <source>
        <dbReference type="EMBL" id="KAF3340356.1"/>
    </source>
</evidence>
<sequence length="228" mass="25503">MSRGRSYGGGKSSLSYLFEQDETSTKHAQKVQAKEHEKSEEANRTRVFMSKPAGEKPQTTENTNTKVVQEGKPQKHISSDGTGRKYQDRSAIHFHTSSFLDRSKATPTIRKRNRLFIAKKRRSGVFLCAAFVSCAVNLATKSCRIMGTSELLMKNVIKKTAPAITRQRFMTVSVPQRNDKGEFNAQSSVRGDNIGSCVAFNKPNLPPFLGPFVICYLLEMFNKDGDDK</sequence>
<dbReference type="Proteomes" id="UP000623129">
    <property type="component" value="Unassembled WGS sequence"/>
</dbReference>
<protein>
    <submittedName>
        <fullName evidence="2">Protein SPIRAL1-like 5</fullName>
    </submittedName>
</protein>
<comment type="caution">
    <text evidence="2">The sequence shown here is derived from an EMBL/GenBank/DDBJ whole genome shotgun (WGS) entry which is preliminary data.</text>
</comment>
<keyword evidence="3" id="KW-1185">Reference proteome</keyword>
<feature type="compositionally biased region" description="Basic and acidic residues" evidence="1">
    <location>
        <begin position="32"/>
        <end position="44"/>
    </location>
</feature>
<dbReference type="AlphaFoldDB" id="A0A833RR23"/>
<dbReference type="OrthoDB" id="62622at2759"/>
<feature type="compositionally biased region" description="Polar residues" evidence="1">
    <location>
        <begin position="57"/>
        <end position="67"/>
    </location>
</feature>
<name>A0A833RR23_9POAL</name>
<accession>A0A833RR23</accession>
<feature type="compositionally biased region" description="Gly residues" evidence="1">
    <location>
        <begin position="1"/>
        <end position="11"/>
    </location>
</feature>
<evidence type="ECO:0000313" key="3">
    <source>
        <dbReference type="Proteomes" id="UP000623129"/>
    </source>
</evidence>
<dbReference type="EMBL" id="SWLB01000003">
    <property type="protein sequence ID" value="KAF3340356.1"/>
    <property type="molecule type" value="Genomic_DNA"/>
</dbReference>
<organism evidence="2 3">
    <name type="scientific">Carex littledalei</name>
    <dbReference type="NCBI Taxonomy" id="544730"/>
    <lineage>
        <taxon>Eukaryota</taxon>
        <taxon>Viridiplantae</taxon>
        <taxon>Streptophyta</taxon>
        <taxon>Embryophyta</taxon>
        <taxon>Tracheophyta</taxon>
        <taxon>Spermatophyta</taxon>
        <taxon>Magnoliopsida</taxon>
        <taxon>Liliopsida</taxon>
        <taxon>Poales</taxon>
        <taxon>Cyperaceae</taxon>
        <taxon>Cyperoideae</taxon>
        <taxon>Cariceae</taxon>
        <taxon>Carex</taxon>
        <taxon>Carex subgen. Euthyceras</taxon>
    </lineage>
</organism>